<proteinExistence type="inferred from homology"/>
<comment type="similarity">
    <text evidence="1">Belongs to the glycosyltransferase 25 family.</text>
</comment>
<dbReference type="CDD" id="cd06532">
    <property type="entry name" value="Glyco_transf_25"/>
    <property type="match status" value="1"/>
</dbReference>
<feature type="transmembrane region" description="Helical" evidence="5">
    <location>
        <begin position="20"/>
        <end position="36"/>
    </location>
</feature>
<dbReference type="PANTHER" id="PTHR10730">
    <property type="entry name" value="PROCOLLAGEN-LYSINE,2-OXOGLUTARATE 5-DIOXYGENASE/GLYCOSYLTRANSFERASE 25 FAMILY MEMBER"/>
    <property type="match status" value="1"/>
</dbReference>
<evidence type="ECO:0000256" key="4">
    <source>
        <dbReference type="SAM" id="MobiDB-lite"/>
    </source>
</evidence>
<feature type="region of interest" description="Disordered" evidence="4">
    <location>
        <begin position="187"/>
        <end position="219"/>
    </location>
</feature>
<dbReference type="Pfam" id="PF01755">
    <property type="entry name" value="Glyco_transf_25"/>
    <property type="match status" value="1"/>
</dbReference>
<keyword evidence="5" id="KW-1133">Transmembrane helix</keyword>
<evidence type="ECO:0000313" key="7">
    <source>
        <dbReference type="EMBL" id="ANH56522.1"/>
    </source>
</evidence>
<evidence type="ECO:0000256" key="1">
    <source>
        <dbReference type="ARBA" id="ARBA00006721"/>
    </source>
</evidence>
<keyword evidence="5" id="KW-0812">Transmembrane</keyword>
<protein>
    <recommendedName>
        <fullName evidence="6">Glycosyl transferase family 25 domain-containing protein</fullName>
    </recommendedName>
</protein>
<keyword evidence="5" id="KW-0472">Membrane</keyword>
<reference evidence="7" key="1">
    <citation type="journal article" date="2016" name="BMC Genomics">
        <title>Genome sequence and comparative analysis of clavicipitaceous insect-pathogenic fungus Aschersonia badia with Metarhizium spp.</title>
        <authorList>
            <person name="Agrawal Y."/>
            <person name="Narwani T."/>
            <person name="Subramanian S."/>
        </authorList>
    </citation>
    <scope>NUCLEOTIDE SEQUENCE</scope>
    <source>
        <strain evidence="7">MTCC 10142</strain>
    </source>
</reference>
<evidence type="ECO:0000256" key="5">
    <source>
        <dbReference type="SAM" id="Phobius"/>
    </source>
</evidence>
<name>A0A173GNA5_9HYPO</name>
<evidence type="ECO:0000256" key="3">
    <source>
        <dbReference type="ARBA" id="ARBA00022679"/>
    </source>
</evidence>
<dbReference type="GO" id="GO:0016740">
    <property type="term" value="F:transferase activity"/>
    <property type="evidence" value="ECO:0007669"/>
    <property type="project" value="UniProtKB-KW"/>
</dbReference>
<dbReference type="EMBL" id="KU202612">
    <property type="protein sequence ID" value="ANH56522.1"/>
    <property type="molecule type" value="Genomic_DNA"/>
</dbReference>
<dbReference type="AlphaFoldDB" id="A0A173GNA5"/>
<dbReference type="PANTHER" id="PTHR10730:SF53">
    <property type="entry name" value="GLYCOSYLTRANSFERASE 25 FAMILY MEMBER"/>
    <property type="match status" value="1"/>
</dbReference>
<accession>A0A173GNA5</accession>
<feature type="non-terminal residue" evidence="7">
    <location>
        <position position="427"/>
    </location>
</feature>
<sequence>MAVHVARLALGARLANRGRLLPLAALFLFGLVWLFLPRFGVANSPHRYRGLDDLRDIFNATLGFEEIFVISSAARSDRRDGIILGAALSEVRIKLLDGANASQLDDMHAVIPPVEVDKRLKGANLGAFRSHINVMQETSRIVQRNLTSVLVLEDDADWDVRIRTQLRDFALSTRALIQPLASRGSSSRYADATFPEPGPDSHTDPEAPPPPPIHLGRLPATIKPSVSPYGDGWDMLWLGHCGQYIPAHISTADSQRVPKGRVVHGSDETVPPRERLWAFANPFHLVEKYPAQTRVVHHSLTGTCTQAYAMSQAGARKILSEVALKPAEIPFDLALRAYCEGRIGPNKNLCLTVSPSLIGQFRTIGPEGGASIINPDGNDKRYRLKGATDLIRMSVRVNKDVILGGYQREYIDQYEEEAAGRPMNQFA</sequence>
<evidence type="ECO:0000256" key="2">
    <source>
        <dbReference type="ARBA" id="ARBA00022676"/>
    </source>
</evidence>
<evidence type="ECO:0000259" key="6">
    <source>
        <dbReference type="Pfam" id="PF01755"/>
    </source>
</evidence>
<feature type="domain" description="Glycosyl transferase family 25" evidence="6">
    <location>
        <begin position="65"/>
        <end position="162"/>
    </location>
</feature>
<dbReference type="InterPro" id="IPR002654">
    <property type="entry name" value="Glyco_trans_25"/>
</dbReference>
<keyword evidence="2" id="KW-0328">Glycosyltransferase</keyword>
<organism evidence="7">
    <name type="scientific">Hypocrella siamensis</name>
    <dbReference type="NCBI Taxonomy" id="696354"/>
    <lineage>
        <taxon>Eukaryota</taxon>
        <taxon>Fungi</taxon>
        <taxon>Dikarya</taxon>
        <taxon>Ascomycota</taxon>
        <taxon>Pezizomycotina</taxon>
        <taxon>Sordariomycetes</taxon>
        <taxon>Hypocreomycetidae</taxon>
        <taxon>Hypocreales</taxon>
        <taxon>Clavicipitaceae</taxon>
        <taxon>Hypocrella</taxon>
    </lineage>
</organism>
<dbReference type="InterPro" id="IPR050757">
    <property type="entry name" value="Collagen_mod_GT25"/>
</dbReference>
<keyword evidence="3" id="KW-0808">Transferase</keyword>